<dbReference type="AlphaFoldDB" id="A0A9Q0BK99"/>
<gene>
    <name evidence="1" type="ORF">M5D96_012721</name>
</gene>
<proteinExistence type="predicted"/>
<dbReference type="Proteomes" id="UP001059596">
    <property type="component" value="Unassembled WGS sequence"/>
</dbReference>
<sequence>MFLGFLVDLCGCRRFSGDGMMEFPSTPHSTDQIPPKFVAVVLPTPPPLTIEIIRNPLAPEQQECYDDDGSGFDDPRLPEIII</sequence>
<accession>A0A9Q0BK99</accession>
<dbReference type="EMBL" id="JAMKOV010000071">
    <property type="protein sequence ID" value="KAI8034534.1"/>
    <property type="molecule type" value="Genomic_DNA"/>
</dbReference>
<name>A0A9Q0BK99_9MUSC</name>
<protein>
    <submittedName>
        <fullName evidence="1">Uncharacterized protein</fullName>
    </submittedName>
</protein>
<keyword evidence="2" id="KW-1185">Reference proteome</keyword>
<comment type="caution">
    <text evidence="1">The sequence shown here is derived from an EMBL/GenBank/DDBJ whole genome shotgun (WGS) entry which is preliminary data.</text>
</comment>
<organism evidence="1 2">
    <name type="scientific">Drosophila gunungcola</name>
    <name type="common">fruit fly</name>
    <dbReference type="NCBI Taxonomy" id="103775"/>
    <lineage>
        <taxon>Eukaryota</taxon>
        <taxon>Metazoa</taxon>
        <taxon>Ecdysozoa</taxon>
        <taxon>Arthropoda</taxon>
        <taxon>Hexapoda</taxon>
        <taxon>Insecta</taxon>
        <taxon>Pterygota</taxon>
        <taxon>Neoptera</taxon>
        <taxon>Endopterygota</taxon>
        <taxon>Diptera</taxon>
        <taxon>Brachycera</taxon>
        <taxon>Muscomorpha</taxon>
        <taxon>Ephydroidea</taxon>
        <taxon>Drosophilidae</taxon>
        <taxon>Drosophila</taxon>
        <taxon>Sophophora</taxon>
    </lineage>
</organism>
<dbReference type="OrthoDB" id="7850834at2759"/>
<evidence type="ECO:0000313" key="1">
    <source>
        <dbReference type="EMBL" id="KAI8034534.1"/>
    </source>
</evidence>
<evidence type="ECO:0000313" key="2">
    <source>
        <dbReference type="Proteomes" id="UP001059596"/>
    </source>
</evidence>
<reference evidence="1" key="1">
    <citation type="journal article" date="2023" name="Genome Biol. Evol.">
        <title>Long-read-based Genome Assembly of Drosophila gunungcola Reveals Fewer Chemosensory Genes in Flower-breeding Species.</title>
        <authorList>
            <person name="Negi A."/>
            <person name="Liao B.Y."/>
            <person name="Yeh S.D."/>
        </authorList>
    </citation>
    <scope>NUCLEOTIDE SEQUENCE</scope>
    <source>
        <strain evidence="1">Sukarami</strain>
    </source>
</reference>